<feature type="compositionally biased region" description="Acidic residues" evidence="1">
    <location>
        <begin position="585"/>
        <end position="595"/>
    </location>
</feature>
<reference evidence="2" key="1">
    <citation type="journal article" date="2020" name="Stud. Mycol.">
        <title>101 Dothideomycetes genomes: a test case for predicting lifestyles and emergence of pathogens.</title>
        <authorList>
            <person name="Haridas S."/>
            <person name="Albert R."/>
            <person name="Binder M."/>
            <person name="Bloem J."/>
            <person name="Labutti K."/>
            <person name="Salamov A."/>
            <person name="Andreopoulos B."/>
            <person name="Baker S."/>
            <person name="Barry K."/>
            <person name="Bills G."/>
            <person name="Bluhm B."/>
            <person name="Cannon C."/>
            <person name="Castanera R."/>
            <person name="Culley D."/>
            <person name="Daum C."/>
            <person name="Ezra D."/>
            <person name="Gonzalez J."/>
            <person name="Henrissat B."/>
            <person name="Kuo A."/>
            <person name="Liang C."/>
            <person name="Lipzen A."/>
            <person name="Lutzoni F."/>
            <person name="Magnuson J."/>
            <person name="Mondo S."/>
            <person name="Nolan M."/>
            <person name="Ohm R."/>
            <person name="Pangilinan J."/>
            <person name="Park H.-J."/>
            <person name="Ramirez L."/>
            <person name="Alfaro M."/>
            <person name="Sun H."/>
            <person name="Tritt A."/>
            <person name="Yoshinaga Y."/>
            <person name="Zwiers L.-H."/>
            <person name="Turgeon B."/>
            <person name="Goodwin S."/>
            <person name="Spatafora J."/>
            <person name="Crous P."/>
            <person name="Grigoriev I."/>
        </authorList>
    </citation>
    <scope>NUCLEOTIDE SEQUENCE</scope>
    <source>
        <strain evidence="2">CBS 675.92</strain>
    </source>
</reference>
<evidence type="ECO:0000256" key="1">
    <source>
        <dbReference type="SAM" id="MobiDB-lite"/>
    </source>
</evidence>
<gene>
    <name evidence="2" type="ORF">CC80DRAFT_582168</name>
</gene>
<proteinExistence type="predicted"/>
<accession>A0A6A5TB76</accession>
<organism evidence="2 3">
    <name type="scientific">Byssothecium circinans</name>
    <dbReference type="NCBI Taxonomy" id="147558"/>
    <lineage>
        <taxon>Eukaryota</taxon>
        <taxon>Fungi</taxon>
        <taxon>Dikarya</taxon>
        <taxon>Ascomycota</taxon>
        <taxon>Pezizomycotina</taxon>
        <taxon>Dothideomycetes</taxon>
        <taxon>Pleosporomycetidae</taxon>
        <taxon>Pleosporales</taxon>
        <taxon>Massarineae</taxon>
        <taxon>Massarinaceae</taxon>
        <taxon>Byssothecium</taxon>
    </lineage>
</organism>
<keyword evidence="3" id="KW-1185">Reference proteome</keyword>
<feature type="compositionally biased region" description="Low complexity" evidence="1">
    <location>
        <begin position="552"/>
        <end position="564"/>
    </location>
</feature>
<dbReference type="EMBL" id="ML977045">
    <property type="protein sequence ID" value="KAF1948932.1"/>
    <property type="molecule type" value="Genomic_DNA"/>
</dbReference>
<dbReference type="Proteomes" id="UP000800035">
    <property type="component" value="Unassembled WGS sequence"/>
</dbReference>
<dbReference type="OrthoDB" id="3798392at2759"/>
<evidence type="ECO:0000313" key="3">
    <source>
        <dbReference type="Proteomes" id="UP000800035"/>
    </source>
</evidence>
<feature type="region of interest" description="Disordered" evidence="1">
    <location>
        <begin position="552"/>
        <end position="595"/>
    </location>
</feature>
<sequence length="1238" mass="135000">MATVTFDSELMQHYVAAVSVPDSSRFMTVTDSSKAPMTFSVGNDKTLYLIKTGSSGANELINFGQKLGYDETIDFLDFGLSQSSDGSLYMALVIQDQGTKMLQVTKAFLASDLDDDDADLSKLIVPHMYDSKEGLVERVMVGSCGPDEDYPLVLVTFKVPNEIKSEEDIARVDMNSDQTNWVLSSDVEVPENADAIYDICPATIDLDPGYMALYKNQDKTCLIFIGTEKHFEEVTHVPVPCTQGAGVLATCLNSTSYNDVLVGGDELQYYTSRKVGNGKRGKRLTKDGVFSSSTQLFCSQSDAQNVTVWATSSNHGIGYASTASAFKQGVGTPIQLIPNGRAGRFSPFMDPVTQTQQFMIASDSGQLSLLFQDTPRTGLWKQMPYYTPILDKNVEFTSYFVHCTVQDENKNPLGNTTVLLQCSSYTSIHINGKTIDLGPAGVHVVTDKRGSLDLVIPSEDVSSFTYLVRDVDGGTIFNGVAQPMIPDENIHRRLSSIKSGQDLKDATLQSGAPLLDSDNQLSVSDLNDVAAAVQKLEEVRIEKLEEERKQLADAAASASASASAPFTSFPTKPGPTSPKAHHETPDDDDDDDYDDKETLASEIDTKFGRPSKLPIRLHRTELICGHNLDILVQAASTGDGVIAMLWAIQTAGDVYYFVISVGGAVYRWVVDTVASVGKILSSIFDKVLKVAEKVVDWLGFIFSWADIQATHRSMTEDDVKDFFEKIKNAINSMEKLPDGISGKSIDSSVDSDEKREAQKQAVIKSAPANFSFYQFTFGGAGETSLLDGDFDDDSDDDSDVDQNALTDVILPAANSIKDTIKKLVDDIVELFDDKGTGLTVGQILEKISIDVVVGFVDCFETVAIGLLELFESLIKTLRKFANFKIDVPVYSALYKQYVSGGDDLTVLDVAALIFAIPVTIVHKILTGKAPADLTQLDYGKLVSGDVSTDEYTTGVNWFLGVIDLLGTYFMGSFGGIAGLIPEEGAMAVVPSAQTRAFRGTAIQLIHLGESGAFARALMSERALSRLRSPHPLRTLFCRWKGSGQPFEKRVWMLATDWHTIIIVKLFLRAGTTPVRDDPNEPGYEFRWLSWAGSLTGDAAYVYLHLCADQLQAWDDGKRERARELIVPLAVISTAQAVYGFIMDLITVIEAWNSQSLIDSLCDGIGSAALTLSTTCSNVAIVDPDEETSLAISIGSYGGLSIGMALKGGKFIYDHYDERYVRFAIQYAVPASIDAFLLF</sequence>
<name>A0A6A5TB76_9PLEO</name>
<protein>
    <submittedName>
        <fullName evidence="2">Uncharacterized protein</fullName>
    </submittedName>
</protein>
<evidence type="ECO:0000313" key="2">
    <source>
        <dbReference type="EMBL" id="KAF1948932.1"/>
    </source>
</evidence>
<dbReference type="AlphaFoldDB" id="A0A6A5TB76"/>